<keyword evidence="4" id="KW-0378">Hydrolase</keyword>
<keyword evidence="2" id="KW-0645">Protease</keyword>
<dbReference type="FunFam" id="3.50.30.30:FF:000005">
    <property type="entry name" value="subtilisin-like protease SBT1.5"/>
    <property type="match status" value="1"/>
</dbReference>
<evidence type="ECO:0000256" key="5">
    <source>
        <dbReference type="ARBA" id="ARBA00022825"/>
    </source>
</evidence>
<evidence type="ECO:0000259" key="12">
    <source>
        <dbReference type="Pfam" id="PF17766"/>
    </source>
</evidence>
<evidence type="ECO:0000256" key="4">
    <source>
        <dbReference type="ARBA" id="ARBA00022801"/>
    </source>
</evidence>
<dbReference type="Gene3D" id="3.50.30.30">
    <property type="match status" value="1"/>
</dbReference>
<dbReference type="Gene3D" id="2.60.40.2310">
    <property type="match status" value="1"/>
</dbReference>
<sequence>MEPKTCLFFFALFFYLIISSHANILKTYLVQLHPHGTTSSLFTSKLHWHLSFIQKTLSSPEDPSSRLLYSYHSALEGFAAQLSLSELESLKRLPDVIAIRPDTSFQIQTTYSYKFLGLNPTNEGAWYSSHFGRGTIIGVLDTEKELKLVYITGGGDSGSEFCLRGSLPRDKVKGKMVVCDRGVNGRAEKGQAVKEAGGAAMILANTEINMEEDSVDVHVLPASLVGFEESVRLKAYINSTRSARARIIFGGTVVGRSRAPAVAQFSARGPTLYDTTVLKPDVIAPGVNIIAAWPQNLAPSSLPEDSRRVNFTVMSGTSMACPHVSGITALIRSAHPKWTPAAIKSAIMTTADANDHSGKPIMDGNKTAGVFAIGAGHVNPVRAINPGLIYDIKPDDYVTHMCTLGYTVSQIFTITHRNVSCHEILQMNRRFSLNYPSISVIFKDGKTAKMIKRRLTNVGSPNSIYSLEVKAPDGIKVRVKPQRLVFKKMNQSLSYRIWLISTKRTGGKGKMSSAQGQMTWAHSSNSLYRVRSPISVTWK</sequence>
<name>A0AAD5IZ70_ACENE</name>
<dbReference type="InterPro" id="IPR003137">
    <property type="entry name" value="PA_domain"/>
</dbReference>
<dbReference type="PRINTS" id="PR00723">
    <property type="entry name" value="SUBTILISIN"/>
</dbReference>
<dbReference type="Pfam" id="PF00082">
    <property type="entry name" value="Peptidase_S8"/>
    <property type="match status" value="1"/>
</dbReference>
<keyword evidence="6" id="KW-0325">Glycoprotein</keyword>
<reference evidence="13" key="2">
    <citation type="submission" date="2023-02" db="EMBL/GenBank/DDBJ databases">
        <authorList>
            <person name="Swenson N.G."/>
            <person name="Wegrzyn J.L."/>
            <person name="Mcevoy S.L."/>
        </authorList>
    </citation>
    <scope>NUCLEOTIDE SEQUENCE</scope>
    <source>
        <strain evidence="13">91603</strain>
        <tissue evidence="13">Leaf</tissue>
    </source>
</reference>
<keyword evidence="3 8" id="KW-0732">Signal</keyword>
<evidence type="ECO:0000256" key="2">
    <source>
        <dbReference type="ARBA" id="ARBA00022670"/>
    </source>
</evidence>
<protein>
    <recommendedName>
        <fullName evidence="15">Subtilisin-like protease SBT1.2</fullName>
    </recommendedName>
</protein>
<dbReference type="InterPro" id="IPR000209">
    <property type="entry name" value="Peptidase_S8/S53_dom"/>
</dbReference>
<accession>A0AAD5IZ70</accession>
<comment type="similarity">
    <text evidence="1 7">Belongs to the peptidase S8 family.</text>
</comment>
<dbReference type="Pfam" id="PF05922">
    <property type="entry name" value="Inhibitor_I9"/>
    <property type="match status" value="1"/>
</dbReference>
<evidence type="ECO:0000256" key="1">
    <source>
        <dbReference type="ARBA" id="ARBA00011073"/>
    </source>
</evidence>
<dbReference type="EMBL" id="JAJSOW010000101">
    <property type="protein sequence ID" value="KAI9181093.1"/>
    <property type="molecule type" value="Genomic_DNA"/>
</dbReference>
<proteinExistence type="inferred from homology"/>
<feature type="signal peptide" evidence="8">
    <location>
        <begin position="1"/>
        <end position="22"/>
    </location>
</feature>
<dbReference type="PROSITE" id="PS00138">
    <property type="entry name" value="SUBTILASE_SER"/>
    <property type="match status" value="1"/>
</dbReference>
<feature type="chain" id="PRO_5041900157" description="Subtilisin-like protease SBT1.2" evidence="8">
    <location>
        <begin position="23"/>
        <end position="539"/>
    </location>
</feature>
<dbReference type="InterPro" id="IPR010259">
    <property type="entry name" value="S8pro/Inhibitor_I9"/>
</dbReference>
<dbReference type="InterPro" id="IPR015500">
    <property type="entry name" value="Peptidase_S8_subtilisin-rel"/>
</dbReference>
<feature type="domain" description="PA" evidence="10">
    <location>
        <begin position="147"/>
        <end position="230"/>
    </location>
</feature>
<evidence type="ECO:0000259" key="9">
    <source>
        <dbReference type="Pfam" id="PF00082"/>
    </source>
</evidence>
<dbReference type="InterPro" id="IPR036852">
    <property type="entry name" value="Peptidase_S8/S53_dom_sf"/>
</dbReference>
<dbReference type="AlphaFoldDB" id="A0AAD5IZ70"/>
<dbReference type="InterPro" id="IPR045051">
    <property type="entry name" value="SBT"/>
</dbReference>
<dbReference type="GO" id="GO:0006508">
    <property type="term" value="P:proteolysis"/>
    <property type="evidence" value="ECO:0007669"/>
    <property type="project" value="UniProtKB-KW"/>
</dbReference>
<dbReference type="Gene3D" id="3.40.50.200">
    <property type="entry name" value="Peptidase S8/S53 domain"/>
    <property type="match status" value="1"/>
</dbReference>
<evidence type="ECO:0000256" key="3">
    <source>
        <dbReference type="ARBA" id="ARBA00022729"/>
    </source>
</evidence>
<gene>
    <name evidence="13" type="ORF">LWI28_011377</name>
</gene>
<feature type="domain" description="Inhibitor I9" evidence="11">
    <location>
        <begin position="27"/>
        <end position="107"/>
    </location>
</feature>
<evidence type="ECO:0000256" key="8">
    <source>
        <dbReference type="SAM" id="SignalP"/>
    </source>
</evidence>
<keyword evidence="14" id="KW-1185">Reference proteome</keyword>
<keyword evidence="5" id="KW-0720">Serine protease</keyword>
<evidence type="ECO:0000259" key="11">
    <source>
        <dbReference type="Pfam" id="PF05922"/>
    </source>
</evidence>
<comment type="caution">
    <text evidence="7">Lacks conserved residue(s) required for the propagation of feature annotation.</text>
</comment>
<dbReference type="InterPro" id="IPR041469">
    <property type="entry name" value="Subtilisin-like_FN3"/>
</dbReference>
<dbReference type="PROSITE" id="PS51892">
    <property type="entry name" value="SUBTILASE"/>
    <property type="match status" value="1"/>
</dbReference>
<dbReference type="Gene3D" id="3.30.70.80">
    <property type="entry name" value="Peptidase S8 propeptide/proteinase inhibitor I9"/>
    <property type="match status" value="1"/>
</dbReference>
<evidence type="ECO:0000259" key="10">
    <source>
        <dbReference type="Pfam" id="PF02225"/>
    </source>
</evidence>
<feature type="domain" description="Peptidase S8/S53" evidence="9">
    <location>
        <begin position="258"/>
        <end position="354"/>
    </location>
</feature>
<evidence type="ECO:0000313" key="14">
    <source>
        <dbReference type="Proteomes" id="UP001064489"/>
    </source>
</evidence>
<evidence type="ECO:0000313" key="13">
    <source>
        <dbReference type="EMBL" id="KAI9181093.1"/>
    </source>
</evidence>
<dbReference type="GO" id="GO:0004252">
    <property type="term" value="F:serine-type endopeptidase activity"/>
    <property type="evidence" value="ECO:0007669"/>
    <property type="project" value="InterPro"/>
</dbReference>
<dbReference type="Pfam" id="PF17766">
    <property type="entry name" value="fn3_6"/>
    <property type="match status" value="1"/>
</dbReference>
<dbReference type="SUPFAM" id="SSF52743">
    <property type="entry name" value="Subtilisin-like"/>
    <property type="match status" value="1"/>
</dbReference>
<reference evidence="13" key="1">
    <citation type="journal article" date="2022" name="Plant J.">
        <title>Strategies of tolerance reflected in two North American maple genomes.</title>
        <authorList>
            <person name="McEvoy S.L."/>
            <person name="Sezen U.U."/>
            <person name="Trouern-Trend A."/>
            <person name="McMahon S.M."/>
            <person name="Schaberg P.G."/>
            <person name="Yang J."/>
            <person name="Wegrzyn J.L."/>
            <person name="Swenson N.G."/>
        </authorList>
    </citation>
    <scope>NUCLEOTIDE SEQUENCE</scope>
    <source>
        <strain evidence="13">91603</strain>
    </source>
</reference>
<dbReference type="Pfam" id="PF02225">
    <property type="entry name" value="PA"/>
    <property type="match status" value="1"/>
</dbReference>
<dbReference type="InterPro" id="IPR037045">
    <property type="entry name" value="S8pro/Inhibitor_I9_sf"/>
</dbReference>
<feature type="domain" description="Subtilisin-like protease fibronectin type-III" evidence="12">
    <location>
        <begin position="433"/>
        <end position="536"/>
    </location>
</feature>
<evidence type="ECO:0000256" key="7">
    <source>
        <dbReference type="PROSITE-ProRule" id="PRU01240"/>
    </source>
</evidence>
<organism evidence="13 14">
    <name type="scientific">Acer negundo</name>
    <name type="common">Box elder</name>
    <dbReference type="NCBI Taxonomy" id="4023"/>
    <lineage>
        <taxon>Eukaryota</taxon>
        <taxon>Viridiplantae</taxon>
        <taxon>Streptophyta</taxon>
        <taxon>Embryophyta</taxon>
        <taxon>Tracheophyta</taxon>
        <taxon>Spermatophyta</taxon>
        <taxon>Magnoliopsida</taxon>
        <taxon>eudicotyledons</taxon>
        <taxon>Gunneridae</taxon>
        <taxon>Pentapetalae</taxon>
        <taxon>rosids</taxon>
        <taxon>malvids</taxon>
        <taxon>Sapindales</taxon>
        <taxon>Sapindaceae</taxon>
        <taxon>Hippocastanoideae</taxon>
        <taxon>Acereae</taxon>
        <taxon>Acer</taxon>
    </lineage>
</organism>
<evidence type="ECO:0008006" key="15">
    <source>
        <dbReference type="Google" id="ProtNLM"/>
    </source>
</evidence>
<dbReference type="Proteomes" id="UP001064489">
    <property type="component" value="Chromosome 4"/>
</dbReference>
<dbReference type="InterPro" id="IPR023828">
    <property type="entry name" value="Peptidase_S8_Ser-AS"/>
</dbReference>
<dbReference type="FunFam" id="3.30.70.80:FF:000003">
    <property type="entry name" value="Subtilisin-like protease SBT1.9"/>
    <property type="match status" value="1"/>
</dbReference>
<comment type="caution">
    <text evidence="13">The sequence shown here is derived from an EMBL/GenBank/DDBJ whole genome shotgun (WGS) entry which is preliminary data.</text>
</comment>
<evidence type="ECO:0000256" key="6">
    <source>
        <dbReference type="ARBA" id="ARBA00023180"/>
    </source>
</evidence>
<dbReference type="PANTHER" id="PTHR10795">
    <property type="entry name" value="PROPROTEIN CONVERTASE SUBTILISIN/KEXIN"/>
    <property type="match status" value="1"/>
</dbReference>